<dbReference type="KEGG" id="pspi:PS2015_2349"/>
<dbReference type="OrthoDB" id="9997at2"/>
<dbReference type="STRING" id="1249552.PS2015_2349"/>
<name>A0A0S2KF50_9GAMM</name>
<sequence>MPTARTNSATNWLPGWLFIYNADMPIYRIRLFLLLALSLPLILAVMLAALTLRPTPLVPGDGTLQAADIRQLEQLIADNSPSRLSSSGQRELSLTGDELSLLGNFALNNLDLLQDSAVAFTIDGDQAYGQLSMPIFGNVIPLYANLSAHFAQREGEARLVSVRAGYLPIPAPVIRIAEQLAGKRLGNADAATQEMATLRHQVRTITLANDQLHLQLHWEPETLTRIRDQARQVLVPPEDRDRVLAYHLRTLELSAQLSAHGRSASLVQLLPQLFKLAIQRSDSDADTIAENRALLLSLSLFVNRLPIDELIAVSADTPLQDTSGLQTTLFRRSDLSQHFITSAALAVSAGAEIAQVLSNIKEVYDSQRRSGFSFSDMTANLAGVAFAEAATSNPESARRLQRRMASAGAETDFMPSPATDADALSESAFADIFEDRNSDVYNDRLAQISDQIAVLPIYLD</sequence>
<keyword evidence="3" id="KW-1185">Reference proteome</keyword>
<accession>A0A0S2KF50</accession>
<dbReference type="Proteomes" id="UP000065641">
    <property type="component" value="Chromosome"/>
</dbReference>
<feature type="transmembrane region" description="Helical" evidence="1">
    <location>
        <begin position="31"/>
        <end position="52"/>
    </location>
</feature>
<dbReference type="EMBL" id="CP013189">
    <property type="protein sequence ID" value="ALO46983.1"/>
    <property type="molecule type" value="Genomic_DNA"/>
</dbReference>
<reference evidence="2 3" key="1">
    <citation type="submission" date="2015-11" db="EMBL/GenBank/DDBJ databases">
        <authorList>
            <person name="Zhang Y."/>
            <person name="Guo Z."/>
        </authorList>
    </citation>
    <scope>NUCLEOTIDE SEQUENCE [LARGE SCALE GENOMIC DNA]</scope>
    <source>
        <strain evidence="2 3">KCTC 32221</strain>
    </source>
</reference>
<evidence type="ECO:0000313" key="3">
    <source>
        <dbReference type="Proteomes" id="UP000065641"/>
    </source>
</evidence>
<evidence type="ECO:0000313" key="2">
    <source>
        <dbReference type="EMBL" id="ALO46983.1"/>
    </source>
</evidence>
<keyword evidence="1" id="KW-1133">Transmembrane helix</keyword>
<keyword evidence="1" id="KW-0472">Membrane</keyword>
<proteinExistence type="predicted"/>
<organism evidence="2 3">
    <name type="scientific">Pseudohongiella spirulinae</name>
    <dbReference type="NCBI Taxonomy" id="1249552"/>
    <lineage>
        <taxon>Bacteria</taxon>
        <taxon>Pseudomonadati</taxon>
        <taxon>Pseudomonadota</taxon>
        <taxon>Gammaproteobacteria</taxon>
        <taxon>Pseudomonadales</taxon>
        <taxon>Pseudohongiellaceae</taxon>
        <taxon>Pseudohongiella</taxon>
    </lineage>
</organism>
<dbReference type="RefSeq" id="WP_058022421.1">
    <property type="nucleotide sequence ID" value="NZ_CP013189.1"/>
</dbReference>
<evidence type="ECO:0000256" key="1">
    <source>
        <dbReference type="SAM" id="Phobius"/>
    </source>
</evidence>
<dbReference type="AlphaFoldDB" id="A0A0S2KF50"/>
<keyword evidence="1" id="KW-0812">Transmembrane</keyword>
<protein>
    <submittedName>
        <fullName evidence="2">Uncharacterized protein</fullName>
    </submittedName>
</protein>
<gene>
    <name evidence="2" type="ORF">PS2015_2349</name>
</gene>